<proteinExistence type="predicted"/>
<dbReference type="Pfam" id="PF24883">
    <property type="entry name" value="NPHP3_N"/>
    <property type="match status" value="1"/>
</dbReference>
<protein>
    <recommendedName>
        <fullName evidence="2">Nephrocystin 3-like N-terminal domain-containing protein</fullName>
    </recommendedName>
</protein>
<dbReference type="OrthoDB" id="443402at2759"/>
<dbReference type="InterPro" id="IPR056884">
    <property type="entry name" value="NPHP3-like_N"/>
</dbReference>
<dbReference type="Gene3D" id="3.40.50.300">
    <property type="entry name" value="P-loop containing nucleotide triphosphate hydrolases"/>
    <property type="match status" value="1"/>
</dbReference>
<dbReference type="PANTHER" id="PTHR10039:SF5">
    <property type="entry name" value="NACHT DOMAIN-CONTAINING PROTEIN"/>
    <property type="match status" value="1"/>
</dbReference>
<feature type="domain" description="Nephrocystin 3-like N-terminal" evidence="2">
    <location>
        <begin position="243"/>
        <end position="419"/>
    </location>
</feature>
<reference evidence="3 4" key="1">
    <citation type="submission" date="2019-04" db="EMBL/GenBank/DDBJ databases">
        <title>Friends and foes A comparative genomics study of 23 Aspergillus species from section Flavi.</title>
        <authorList>
            <consortium name="DOE Joint Genome Institute"/>
            <person name="Kjaerbolling I."/>
            <person name="Vesth T."/>
            <person name="Frisvad J.C."/>
            <person name="Nybo J.L."/>
            <person name="Theobald S."/>
            <person name="Kildgaard S."/>
            <person name="Isbrandt T."/>
            <person name="Kuo A."/>
            <person name="Sato A."/>
            <person name="Lyhne E.K."/>
            <person name="Kogle M.E."/>
            <person name="Wiebenga A."/>
            <person name="Kun R.S."/>
            <person name="Lubbers R.J."/>
            <person name="Makela M.R."/>
            <person name="Barry K."/>
            <person name="Chovatia M."/>
            <person name="Clum A."/>
            <person name="Daum C."/>
            <person name="Haridas S."/>
            <person name="He G."/>
            <person name="LaButti K."/>
            <person name="Lipzen A."/>
            <person name="Mondo S."/>
            <person name="Riley R."/>
            <person name="Salamov A."/>
            <person name="Simmons B.A."/>
            <person name="Magnuson J.K."/>
            <person name="Henrissat B."/>
            <person name="Mortensen U.H."/>
            <person name="Larsen T.O."/>
            <person name="Devries R.P."/>
            <person name="Grigoriev I.V."/>
            <person name="Machida M."/>
            <person name="Baker S.E."/>
            <person name="Andersen M.R."/>
        </authorList>
    </citation>
    <scope>NUCLEOTIDE SEQUENCE [LARGE SCALE GENOMIC DNA]</scope>
    <source>
        <strain evidence="3 4">IBT 18842</strain>
    </source>
</reference>
<name>A0A5N6TKL7_ASPAV</name>
<evidence type="ECO:0000313" key="4">
    <source>
        <dbReference type="Proteomes" id="UP000325780"/>
    </source>
</evidence>
<dbReference type="InterPro" id="IPR027417">
    <property type="entry name" value="P-loop_NTPase"/>
</dbReference>
<keyword evidence="4" id="KW-1185">Reference proteome</keyword>
<dbReference type="EMBL" id="ML742250">
    <property type="protein sequence ID" value="KAE8146641.1"/>
    <property type="molecule type" value="Genomic_DNA"/>
</dbReference>
<dbReference type="AlphaFoldDB" id="A0A5N6TKL7"/>
<dbReference type="PANTHER" id="PTHR10039">
    <property type="entry name" value="AMELOGENIN"/>
    <property type="match status" value="1"/>
</dbReference>
<organism evidence="3 4">
    <name type="scientific">Aspergillus avenaceus</name>
    <dbReference type="NCBI Taxonomy" id="36643"/>
    <lineage>
        <taxon>Eukaryota</taxon>
        <taxon>Fungi</taxon>
        <taxon>Dikarya</taxon>
        <taxon>Ascomycota</taxon>
        <taxon>Pezizomycotina</taxon>
        <taxon>Eurotiomycetes</taxon>
        <taxon>Eurotiomycetidae</taxon>
        <taxon>Eurotiales</taxon>
        <taxon>Aspergillaceae</taxon>
        <taxon>Aspergillus</taxon>
        <taxon>Aspergillus subgen. Circumdati</taxon>
    </lineage>
</organism>
<sequence length="547" mass="63315">MEALSALSVATAVAQFIDFGTKILSGAREIYCSTTGLTADNKTVELVVGEVEAWCSRLQNSNTVSARTPEQDSVCRLSSQCEELSKELLQLIKRCASNATKSKRAALRAAIKFKRHEGDRYRLLNRLKECQQQLFICVQNMDRTEFKRKFRRLADDGLNNLDVLNKKLDDIHRSLKGSSLPSDVHSLLNGFLDIPGQALAESRILQGLAYASMHHRMEQVEEAHFGTFRWILDGQIPEHKLYRERFTEWLRHGTDVFHITGKLGSGKSTLMKFLATNKTVLDTLNQWAEGRKLVVARFFFWRPGTIEDKTIDGLLRGLLHDVLKGCQDMIPTVFPNQWKESLMRDWRLDYRVRISKEDVRSAFDRLLHSDQLYSRYRICFFIDGLDELVETCHEDYRDIVELLRRWISMAPLDLKLCISLRNYSVFGTLAVDEKRLQLHELTRQDMLKFVKHRLEALEIHDHTKCDPKGIFVDEVVNRADGVFLWVALVLKSIRTAMNHENRLDMLLKRLQGIPRDMEALVDHLLCWDDSSDRISAYRTFALEDIRN</sequence>
<evidence type="ECO:0000313" key="3">
    <source>
        <dbReference type="EMBL" id="KAE8146641.1"/>
    </source>
</evidence>
<dbReference type="SUPFAM" id="SSF52540">
    <property type="entry name" value="P-loop containing nucleoside triphosphate hydrolases"/>
    <property type="match status" value="1"/>
</dbReference>
<gene>
    <name evidence="3" type="ORF">BDV25DRAFT_47329</name>
</gene>
<evidence type="ECO:0000259" key="2">
    <source>
        <dbReference type="Pfam" id="PF24883"/>
    </source>
</evidence>
<keyword evidence="1" id="KW-0677">Repeat</keyword>
<evidence type="ECO:0000256" key="1">
    <source>
        <dbReference type="ARBA" id="ARBA00022737"/>
    </source>
</evidence>
<accession>A0A5N6TKL7</accession>
<dbReference type="Proteomes" id="UP000325780">
    <property type="component" value="Unassembled WGS sequence"/>
</dbReference>